<accession>A0A2M7B8A0</accession>
<dbReference type="EMBL" id="PEVH01000020">
    <property type="protein sequence ID" value="PIU99288.1"/>
    <property type="molecule type" value="Genomic_DNA"/>
</dbReference>
<dbReference type="SUPFAM" id="SSF54211">
    <property type="entry name" value="Ribosomal protein S5 domain 2-like"/>
    <property type="match status" value="1"/>
</dbReference>
<comment type="similarity">
    <text evidence="1 5 6">Belongs to the universal ribosomal protein uS9 family.</text>
</comment>
<dbReference type="GO" id="GO:0003723">
    <property type="term" value="F:RNA binding"/>
    <property type="evidence" value="ECO:0007669"/>
    <property type="project" value="TreeGrafter"/>
</dbReference>
<dbReference type="PANTHER" id="PTHR21569:SF1">
    <property type="entry name" value="SMALL RIBOSOMAL SUBUNIT PROTEIN US9M"/>
    <property type="match status" value="1"/>
</dbReference>
<dbReference type="GO" id="GO:0022627">
    <property type="term" value="C:cytosolic small ribosomal subunit"/>
    <property type="evidence" value="ECO:0007669"/>
    <property type="project" value="TreeGrafter"/>
</dbReference>
<name>A0A2M7B8A0_9BACT</name>
<gene>
    <name evidence="5" type="primary">rpsI</name>
    <name evidence="7" type="ORF">COS59_00590</name>
</gene>
<evidence type="ECO:0000313" key="8">
    <source>
        <dbReference type="Proteomes" id="UP000230131"/>
    </source>
</evidence>
<evidence type="ECO:0000256" key="4">
    <source>
        <dbReference type="ARBA" id="ARBA00035259"/>
    </source>
</evidence>
<dbReference type="Proteomes" id="UP000230131">
    <property type="component" value="Unassembled WGS sequence"/>
</dbReference>
<organism evidence="7 8">
    <name type="scientific">Candidatus Wolfebacteria bacterium CG03_land_8_20_14_0_80_36_15</name>
    <dbReference type="NCBI Taxonomy" id="1975067"/>
    <lineage>
        <taxon>Bacteria</taxon>
        <taxon>Candidatus Wolfeibacteriota</taxon>
    </lineage>
</organism>
<dbReference type="HAMAP" id="MF_00532_B">
    <property type="entry name" value="Ribosomal_uS9_B"/>
    <property type="match status" value="1"/>
</dbReference>
<dbReference type="PANTHER" id="PTHR21569">
    <property type="entry name" value="RIBOSOMAL PROTEIN S9"/>
    <property type="match status" value="1"/>
</dbReference>
<keyword evidence="3 5" id="KW-0687">Ribonucleoprotein</keyword>
<protein>
    <recommendedName>
        <fullName evidence="4 5">Small ribosomal subunit protein uS9</fullName>
    </recommendedName>
</protein>
<evidence type="ECO:0000256" key="1">
    <source>
        <dbReference type="ARBA" id="ARBA00005251"/>
    </source>
</evidence>
<comment type="caution">
    <text evidence="7">The sequence shown here is derived from an EMBL/GenBank/DDBJ whole genome shotgun (WGS) entry which is preliminary data.</text>
</comment>
<dbReference type="InterPro" id="IPR000754">
    <property type="entry name" value="Ribosomal_uS9"/>
</dbReference>
<dbReference type="PROSITE" id="PS00360">
    <property type="entry name" value="RIBOSOMAL_S9"/>
    <property type="match status" value="1"/>
</dbReference>
<dbReference type="InterPro" id="IPR020574">
    <property type="entry name" value="Ribosomal_uS9_CS"/>
</dbReference>
<keyword evidence="2 5" id="KW-0689">Ribosomal protein</keyword>
<dbReference type="AlphaFoldDB" id="A0A2M7B8A0"/>
<evidence type="ECO:0000313" key="7">
    <source>
        <dbReference type="EMBL" id="PIU99288.1"/>
    </source>
</evidence>
<sequence>MVEKKSKIKKIAKRKAAKKKEKILPVKKEKYFEAVGRRKTSIARVRLYTKKSGVIVNEKDYLKYFSIPRLQKAVISPIEEMKIVDKVGAIVKVKGGGIKSQAEAIRLGIARVLILYNSNFRKRLREMGYLTRDARVVERKKYGLKKARRAPQWQKR</sequence>
<evidence type="ECO:0000256" key="2">
    <source>
        <dbReference type="ARBA" id="ARBA00022980"/>
    </source>
</evidence>
<proteinExistence type="inferred from homology"/>
<dbReference type="GO" id="GO:0006412">
    <property type="term" value="P:translation"/>
    <property type="evidence" value="ECO:0007669"/>
    <property type="project" value="UniProtKB-UniRule"/>
</dbReference>
<dbReference type="GO" id="GO:0003735">
    <property type="term" value="F:structural constituent of ribosome"/>
    <property type="evidence" value="ECO:0007669"/>
    <property type="project" value="InterPro"/>
</dbReference>
<evidence type="ECO:0000256" key="6">
    <source>
        <dbReference type="RuleBase" id="RU003815"/>
    </source>
</evidence>
<dbReference type="Pfam" id="PF00380">
    <property type="entry name" value="Ribosomal_S9"/>
    <property type="match status" value="1"/>
</dbReference>
<evidence type="ECO:0000256" key="3">
    <source>
        <dbReference type="ARBA" id="ARBA00023274"/>
    </source>
</evidence>
<dbReference type="NCBIfam" id="NF001099">
    <property type="entry name" value="PRK00132.1"/>
    <property type="match status" value="1"/>
</dbReference>
<dbReference type="FunFam" id="3.30.230.10:FF:000001">
    <property type="entry name" value="30S ribosomal protein S9"/>
    <property type="match status" value="1"/>
</dbReference>
<evidence type="ECO:0000256" key="5">
    <source>
        <dbReference type="HAMAP-Rule" id="MF_00532"/>
    </source>
</evidence>
<dbReference type="InterPro" id="IPR020568">
    <property type="entry name" value="Ribosomal_Su5_D2-typ_SF"/>
</dbReference>
<reference evidence="8" key="1">
    <citation type="submission" date="2017-09" db="EMBL/GenBank/DDBJ databases">
        <title>Depth-based differentiation of microbial function through sediment-hosted aquifers and enrichment of novel symbionts in the deep terrestrial subsurface.</title>
        <authorList>
            <person name="Probst A.J."/>
            <person name="Ladd B."/>
            <person name="Jarett J.K."/>
            <person name="Geller-Mcgrath D.E."/>
            <person name="Sieber C.M.K."/>
            <person name="Emerson J.B."/>
            <person name="Anantharaman K."/>
            <person name="Thomas B.C."/>
            <person name="Malmstrom R."/>
            <person name="Stieglmeier M."/>
            <person name="Klingl A."/>
            <person name="Woyke T."/>
            <person name="Ryan C.M."/>
            <person name="Banfield J.F."/>
        </authorList>
    </citation>
    <scope>NUCLEOTIDE SEQUENCE [LARGE SCALE GENOMIC DNA]</scope>
</reference>
<dbReference type="InterPro" id="IPR023035">
    <property type="entry name" value="Ribosomal_uS9_bac/plastid"/>
</dbReference>
<dbReference type="InterPro" id="IPR014721">
    <property type="entry name" value="Ribsml_uS5_D2-typ_fold_subgr"/>
</dbReference>
<dbReference type="Gene3D" id="3.30.230.10">
    <property type="match status" value="1"/>
</dbReference>